<evidence type="ECO:0008006" key="4">
    <source>
        <dbReference type="Google" id="ProtNLM"/>
    </source>
</evidence>
<gene>
    <name evidence="2" type="ORF">IAD17_01795</name>
</gene>
<accession>A0A9D1HVR7</accession>
<dbReference type="AlphaFoldDB" id="A0A9D1HVR7"/>
<dbReference type="EMBL" id="DVMQ01000006">
    <property type="protein sequence ID" value="HIU23641.1"/>
    <property type="molecule type" value="Genomic_DNA"/>
</dbReference>
<comment type="caution">
    <text evidence="2">The sequence shown here is derived from an EMBL/GenBank/DDBJ whole genome shotgun (WGS) entry which is preliminary data.</text>
</comment>
<reference evidence="2" key="2">
    <citation type="journal article" date="2021" name="PeerJ">
        <title>Extensive microbial diversity within the chicken gut microbiome revealed by metagenomics and culture.</title>
        <authorList>
            <person name="Gilroy R."/>
            <person name="Ravi A."/>
            <person name="Getino M."/>
            <person name="Pursley I."/>
            <person name="Horton D.L."/>
            <person name="Alikhan N.F."/>
            <person name="Baker D."/>
            <person name="Gharbi K."/>
            <person name="Hall N."/>
            <person name="Watson M."/>
            <person name="Adriaenssens E.M."/>
            <person name="Foster-Nyarko E."/>
            <person name="Jarju S."/>
            <person name="Secka A."/>
            <person name="Antonio M."/>
            <person name="Oren A."/>
            <person name="Chaudhuri R.R."/>
            <person name="La Ragione R."/>
            <person name="Hildebrand F."/>
            <person name="Pallen M.J."/>
        </authorList>
    </citation>
    <scope>NUCLEOTIDE SEQUENCE</scope>
    <source>
        <strain evidence="2">ChiHjej12B11-29160</strain>
    </source>
</reference>
<dbReference type="Proteomes" id="UP000824078">
    <property type="component" value="Unassembled WGS sequence"/>
</dbReference>
<proteinExistence type="predicted"/>
<feature type="region of interest" description="Disordered" evidence="1">
    <location>
        <begin position="35"/>
        <end position="58"/>
    </location>
</feature>
<reference evidence="2" key="1">
    <citation type="submission" date="2020-10" db="EMBL/GenBank/DDBJ databases">
        <authorList>
            <person name="Gilroy R."/>
        </authorList>
    </citation>
    <scope>NUCLEOTIDE SEQUENCE</scope>
    <source>
        <strain evidence="2">ChiHjej12B11-29160</strain>
    </source>
</reference>
<sequence>MSTNRKSNVSIKALLMAFFAALLLVGSLTLVGCGGGGESSEAPAEEEKEAEPTRTPEEAAEGYVQAVFDSDGDTLWELLPPDLRDALMDEMGGDEDEVISELESTIGDSMDSALSGMEDYVNGFTVTATDTKDLSSSEIDDLIETYSSDYNLDLNIEEAQEVDLTVGLDLTSEGEELLAANDVDPSEATTEATVVVIKVDGEWYFDMTSLL</sequence>
<organism evidence="2 3">
    <name type="scientific">Candidatus Coprovicinus avistercoris</name>
    <dbReference type="NCBI Taxonomy" id="2840754"/>
    <lineage>
        <taxon>Bacteria</taxon>
        <taxon>Bacillati</taxon>
        <taxon>Actinomycetota</taxon>
        <taxon>Coriobacteriia</taxon>
        <taxon>Coriobacteriales</taxon>
        <taxon>Coriobacteriaceae</taxon>
        <taxon>Coriobacteriaceae incertae sedis</taxon>
        <taxon>Candidatus Coprovicinus</taxon>
    </lineage>
</organism>
<evidence type="ECO:0000256" key="1">
    <source>
        <dbReference type="SAM" id="MobiDB-lite"/>
    </source>
</evidence>
<evidence type="ECO:0000313" key="2">
    <source>
        <dbReference type="EMBL" id="HIU23641.1"/>
    </source>
</evidence>
<evidence type="ECO:0000313" key="3">
    <source>
        <dbReference type="Proteomes" id="UP000824078"/>
    </source>
</evidence>
<protein>
    <recommendedName>
        <fullName evidence="4">Lipoprotein</fullName>
    </recommendedName>
</protein>
<dbReference type="PROSITE" id="PS51257">
    <property type="entry name" value="PROKAR_LIPOPROTEIN"/>
    <property type="match status" value="1"/>
</dbReference>
<name>A0A9D1HVR7_9ACTN</name>